<evidence type="ECO:0000256" key="1">
    <source>
        <dbReference type="SAM" id="SignalP"/>
    </source>
</evidence>
<sequence length="93" mass="10410">MESYCLFFEGLFAVLYGLQTAHTAPSWVPDVQFLVAVSSYLLIEDERKVFLNRPMVGFKILGPMFGLALDCGDDADPFYGCWCLAEDILSLMS</sequence>
<comment type="caution">
    <text evidence="2">The sequence shown here is derived from an EMBL/GenBank/DDBJ whole genome shotgun (WGS) entry which is preliminary data.</text>
</comment>
<accession>A0AAD3XQQ5</accession>
<gene>
    <name evidence="2" type="ORF">Nepgr_014817</name>
</gene>
<reference evidence="2" key="1">
    <citation type="submission" date="2023-05" db="EMBL/GenBank/DDBJ databases">
        <title>Nepenthes gracilis genome sequencing.</title>
        <authorList>
            <person name="Fukushima K."/>
        </authorList>
    </citation>
    <scope>NUCLEOTIDE SEQUENCE</scope>
    <source>
        <strain evidence="2">SING2019-196</strain>
    </source>
</reference>
<dbReference type="EMBL" id="BSYO01000012">
    <property type="protein sequence ID" value="GMH12976.1"/>
    <property type="molecule type" value="Genomic_DNA"/>
</dbReference>
<protein>
    <submittedName>
        <fullName evidence="2">Uncharacterized protein</fullName>
    </submittedName>
</protein>
<organism evidence="2 3">
    <name type="scientific">Nepenthes gracilis</name>
    <name type="common">Slender pitcher plant</name>
    <dbReference type="NCBI Taxonomy" id="150966"/>
    <lineage>
        <taxon>Eukaryota</taxon>
        <taxon>Viridiplantae</taxon>
        <taxon>Streptophyta</taxon>
        <taxon>Embryophyta</taxon>
        <taxon>Tracheophyta</taxon>
        <taxon>Spermatophyta</taxon>
        <taxon>Magnoliopsida</taxon>
        <taxon>eudicotyledons</taxon>
        <taxon>Gunneridae</taxon>
        <taxon>Pentapetalae</taxon>
        <taxon>Caryophyllales</taxon>
        <taxon>Nepenthaceae</taxon>
        <taxon>Nepenthes</taxon>
    </lineage>
</organism>
<feature type="signal peptide" evidence="1">
    <location>
        <begin position="1"/>
        <end position="23"/>
    </location>
</feature>
<evidence type="ECO:0000313" key="2">
    <source>
        <dbReference type="EMBL" id="GMH12976.1"/>
    </source>
</evidence>
<keyword evidence="3" id="KW-1185">Reference proteome</keyword>
<dbReference type="AlphaFoldDB" id="A0AAD3XQQ5"/>
<name>A0AAD3XQQ5_NEPGR</name>
<evidence type="ECO:0000313" key="3">
    <source>
        <dbReference type="Proteomes" id="UP001279734"/>
    </source>
</evidence>
<feature type="chain" id="PRO_5042011820" evidence="1">
    <location>
        <begin position="24"/>
        <end position="93"/>
    </location>
</feature>
<keyword evidence="1" id="KW-0732">Signal</keyword>
<dbReference type="Proteomes" id="UP001279734">
    <property type="component" value="Unassembled WGS sequence"/>
</dbReference>
<proteinExistence type="predicted"/>